<organism evidence="2 3">
    <name type="scientific">Ustilaginoidea virens</name>
    <name type="common">Rice false smut fungus</name>
    <name type="synonym">Villosiclava virens</name>
    <dbReference type="NCBI Taxonomy" id="1159556"/>
    <lineage>
        <taxon>Eukaryota</taxon>
        <taxon>Fungi</taxon>
        <taxon>Dikarya</taxon>
        <taxon>Ascomycota</taxon>
        <taxon>Pezizomycotina</taxon>
        <taxon>Sordariomycetes</taxon>
        <taxon>Hypocreomycetidae</taxon>
        <taxon>Hypocreales</taxon>
        <taxon>Clavicipitaceae</taxon>
        <taxon>Ustilaginoidea</taxon>
    </lineage>
</organism>
<dbReference type="RefSeq" id="XP_043001573.1">
    <property type="nucleotide sequence ID" value="XM_043145638.1"/>
</dbReference>
<accession>A0A8E5HYB9</accession>
<protein>
    <submittedName>
        <fullName evidence="2">Uncharacterized protein</fullName>
    </submittedName>
</protein>
<reference evidence="2" key="1">
    <citation type="submission" date="2020-03" db="EMBL/GenBank/DDBJ databases">
        <title>A mixture of massive structural variations and highly conserved coding sequences in Ustilaginoidea virens genome.</title>
        <authorList>
            <person name="Zhang K."/>
            <person name="Zhao Z."/>
            <person name="Zhang Z."/>
            <person name="Li Y."/>
            <person name="Hsiang T."/>
            <person name="Sun W."/>
        </authorList>
    </citation>
    <scope>NUCLEOTIDE SEQUENCE</scope>
    <source>
        <strain evidence="2">UV-8b</strain>
    </source>
</reference>
<dbReference type="Proteomes" id="UP000027002">
    <property type="component" value="Chromosome 7"/>
</dbReference>
<dbReference type="AlphaFoldDB" id="A0A8E5HYB9"/>
<dbReference type="EMBL" id="CP072759">
    <property type="protein sequence ID" value="QUC23900.1"/>
    <property type="molecule type" value="Genomic_DNA"/>
</dbReference>
<keyword evidence="3" id="KW-1185">Reference proteome</keyword>
<feature type="region of interest" description="Disordered" evidence="1">
    <location>
        <begin position="21"/>
        <end position="57"/>
    </location>
</feature>
<dbReference type="GeneID" id="66068918"/>
<dbReference type="KEGG" id="uvi:66068918"/>
<evidence type="ECO:0000256" key="1">
    <source>
        <dbReference type="SAM" id="MobiDB-lite"/>
    </source>
</evidence>
<sequence length="82" mass="8846">MHLSSWSRQVDATLAKSTLNHAHGSHATNQCAKDSEATLSSVDSRSPLRQQAQVCSGGQRLRSSFSQRYGARVSDSSVSLVQ</sequence>
<gene>
    <name evidence="2" type="ORF">UV8b_08141</name>
</gene>
<evidence type="ECO:0000313" key="2">
    <source>
        <dbReference type="EMBL" id="QUC23900.1"/>
    </source>
</evidence>
<name>A0A8E5HYB9_USTVR</name>
<proteinExistence type="predicted"/>
<evidence type="ECO:0000313" key="3">
    <source>
        <dbReference type="Proteomes" id="UP000027002"/>
    </source>
</evidence>